<dbReference type="Proteomes" id="UP001271274">
    <property type="component" value="Unassembled WGS sequence"/>
</dbReference>
<evidence type="ECO:0000259" key="2">
    <source>
        <dbReference type="PROSITE" id="PS50207"/>
    </source>
</evidence>
<sequence>MGLERNEAATGRRRALLIGVKETPYLARNHELDKAYPALDFVERDVSLIAQALEQSEYEVSVECEDTSFTSVLAVVTDLLATCEPGDTVFLYFSCHGVTIDGRDHLILRDSQPGAPAPDGGRGLLQPALLRADPATLLNALPQGVTAIICLDVCRAEQPRPVSGTTDPTWAGREEAYWLYSCGPGQRAYADPVEGSWFARALATALSRVNPPTTFRQVADFTEEELGQFASRYPQVVPPAVGVRRPEPAQGGEYRDPVVCEGTEQTLDWSRIIQDSGLWQHTSGRPEIHERVKEKLTELVRWVVDTGAQTRAYREDPWQDALYPERLNARLTHLVTRADLQRDDERLSPAETACLLSAAIVQEGIVAITLDQLRRLLPDQFDPGPRGREDETEQNTSDKRQRLVRDAARDVCRAHSLVVRTTETLRSRGLAQAATAADHWLRHRFIAEWDGLWERDDKHRTVVDDLIEKVVEAVEAAADVPVPVRRSSDERREIDNLIRQVLGHLTVKPGLSPRVNDRGHDDRWEREARPVRGNHWRGHQLARLLWTAGLLAASPRRLSSVLVDHLGAHEPLRAEEVTGALGSLDYDDTDGHTAESQGIAVRLRCPHPALHAAVEEMALAADATVRAFGEDSAAQPLLSGLPDRVTTDELRALPGRYKEPLERFRLAEDEIRPLLMGTQLYGDRMLAVRELYQNALDACRYREMRRAYGKIRSTWDGEIVFTQGWDGIRPYIECLDNGSGMSRARLTSMFARAGKRYEQDPEFVQERRNWRRANIVDKSLNSRFGIGVFSYFMLADEVVVWTRAVDTTGRTGSEPALRVDIRSGSGLLQINTSDDAEVPEEGGTRVRLYLAEPQEGEQVPSLVEALRTHLWVTEHNVLAEERSKQGDTFRKLSWEPGQLVSREEWRVPPAPLHAQQGEGMPEAWLVQGAGQLLLDGVLIAQAPEAYGYVVNLRERHAPVPSVDRNHLLSYDDELVMKDVLDHVPDAASQFVDVSLPWLWELSRKTPRLAVRLLEHLSEETMVVLNIEHGQRLVQDTAALRATGCMPFDQMSALDHHSMGPLAGGHYESSLAKRWRASKLGLKQPLEPFAPDGYPRPRGLDALLFRSATMKGWEVVLQTAAHTRRPVRLALRALRRYAVVGMEVPEASDIRALDSHFVTPEAADLYCCYASLGRHMAPERSDVLSRLSFLRSPATERRPPALHAPLLTASAMHDLSLEQAVALLEQLRTLDSTLPSPPNLPDDVAKQRLTMHEAYQLAARQTRPTRGSFIDDWDWDWLPGRIGQVDLLSRAERSLSLPELVERIEQFACLGYSLDAPPTSEAVEARTLPSEQQLLLSKDFDRRKPWLEGELSKFQLIEIAHRTETTLVDAAERINAASPLTGVHVPSVPREAAEWSVPAWLFMLFRELSHTTDSAPVTGWELVGAFLNGSAHLDEFSEAVRALDAYGLLDRRGADDAELERQAASPRHRLLLPFPYQNAVGSCQFDQEGVTIAYLMALAAHFGLTLGDTADELRQLDTALELRVPDVPQRFRPLRLNESDFRFLSATPHSPIFAMSNKSRLREKLSVEEILSFAKFRGRDGFRTLSKAFHHLAELCAAASIELPGDFEGPDANLLADFEPTDFDLAAFDEGLLGPGVLGPLELVLVAGRFGWTLAETYDRYAPFACLGLDVIVGAPEGDEREITPDWADVIILTTRLTGRAPALSGAVPEEHIALCAEETELDEAKVHQRLSRFARLFTFTLPPSGEPSVPTAPAPSAERKAPAP</sequence>
<dbReference type="Pfam" id="PF24401">
    <property type="entry name" value="iHD-CE"/>
    <property type="match status" value="1"/>
</dbReference>
<accession>A0ABU4NHA6</accession>
<evidence type="ECO:0000313" key="3">
    <source>
        <dbReference type="EMBL" id="MDX3701532.1"/>
    </source>
</evidence>
<dbReference type="PRINTS" id="PR00775">
    <property type="entry name" value="HEATSHOCK90"/>
</dbReference>
<dbReference type="SUPFAM" id="SSF55874">
    <property type="entry name" value="ATPase domain of HSP90 chaperone/DNA topoisomerase II/histidine kinase"/>
    <property type="match status" value="1"/>
</dbReference>
<evidence type="ECO:0000313" key="4">
    <source>
        <dbReference type="Proteomes" id="UP001271274"/>
    </source>
</evidence>
<dbReference type="InterPro" id="IPR029030">
    <property type="entry name" value="Caspase-like_dom_sf"/>
</dbReference>
<dbReference type="InterPro" id="IPR020575">
    <property type="entry name" value="Hsp90_N"/>
</dbReference>
<protein>
    <submittedName>
        <fullName evidence="3">Caspase family protein</fullName>
    </submittedName>
</protein>
<feature type="region of interest" description="Disordered" evidence="1">
    <location>
        <begin position="379"/>
        <end position="402"/>
    </location>
</feature>
<gene>
    <name evidence="3" type="ORF">PV662_17505</name>
</gene>
<feature type="domain" description="Caspase family p10" evidence="2">
    <location>
        <begin position="180"/>
        <end position="208"/>
    </location>
</feature>
<dbReference type="InterPro" id="IPR002138">
    <property type="entry name" value="Pept_C14_p10"/>
</dbReference>
<organism evidence="3 4">
    <name type="scientific">Streptomyces europaeiscabiei</name>
    <dbReference type="NCBI Taxonomy" id="146819"/>
    <lineage>
        <taxon>Bacteria</taxon>
        <taxon>Bacillati</taxon>
        <taxon>Actinomycetota</taxon>
        <taxon>Actinomycetes</taxon>
        <taxon>Kitasatosporales</taxon>
        <taxon>Streptomycetaceae</taxon>
        <taxon>Streptomyces</taxon>
    </lineage>
</organism>
<dbReference type="Gene3D" id="3.40.50.1460">
    <property type="match status" value="1"/>
</dbReference>
<dbReference type="InterPro" id="IPR052039">
    <property type="entry name" value="Caspase-related_regulators"/>
</dbReference>
<dbReference type="PANTHER" id="PTHR22576:SF37">
    <property type="entry name" value="MUCOSA-ASSOCIATED LYMPHOID TISSUE LYMPHOMA TRANSLOCATION PROTEIN 1"/>
    <property type="match status" value="1"/>
</dbReference>
<dbReference type="InterPro" id="IPR056506">
    <property type="entry name" value="iHD-CE"/>
</dbReference>
<dbReference type="PANTHER" id="PTHR22576">
    <property type="entry name" value="MUCOSA ASSOCIATED LYMPHOID TISSUE LYMPHOMA TRANSLOCATION PROTEIN 1/PARACASPASE"/>
    <property type="match status" value="1"/>
</dbReference>
<dbReference type="InterPro" id="IPR056507">
    <property type="entry name" value="wHTH-HSP90_Na-assoc"/>
</dbReference>
<dbReference type="Pfam" id="PF24410">
    <property type="entry name" value="wHTH-HSP90_Na-assoc"/>
    <property type="match status" value="1"/>
</dbReference>
<dbReference type="RefSeq" id="WP_119580933.1">
    <property type="nucleotide sequence ID" value="NZ_JARAYT010000005.1"/>
</dbReference>
<feature type="region of interest" description="Disordered" evidence="1">
    <location>
        <begin position="1743"/>
        <end position="1764"/>
    </location>
</feature>
<dbReference type="PROSITE" id="PS50207">
    <property type="entry name" value="CASPASE_P10"/>
    <property type="match status" value="1"/>
</dbReference>
<name>A0ABU4NHA6_9ACTN</name>
<comment type="caution">
    <text evidence="3">The sequence shown here is derived from an EMBL/GenBank/DDBJ whole genome shotgun (WGS) entry which is preliminary data.</text>
</comment>
<dbReference type="EMBL" id="JARAYU010000005">
    <property type="protein sequence ID" value="MDX3701532.1"/>
    <property type="molecule type" value="Genomic_DNA"/>
</dbReference>
<dbReference type="SUPFAM" id="SSF52129">
    <property type="entry name" value="Caspase-like"/>
    <property type="match status" value="1"/>
</dbReference>
<dbReference type="Pfam" id="PF00656">
    <property type="entry name" value="Peptidase_C14"/>
    <property type="match status" value="1"/>
</dbReference>
<keyword evidence="4" id="KW-1185">Reference proteome</keyword>
<dbReference type="Gene3D" id="3.30.565.10">
    <property type="entry name" value="Histidine kinase-like ATPase, C-terminal domain"/>
    <property type="match status" value="1"/>
</dbReference>
<evidence type="ECO:0000256" key="1">
    <source>
        <dbReference type="SAM" id="MobiDB-lite"/>
    </source>
</evidence>
<dbReference type="InterPro" id="IPR011600">
    <property type="entry name" value="Pept_C14_caspase"/>
</dbReference>
<dbReference type="InterPro" id="IPR036890">
    <property type="entry name" value="HATPase_C_sf"/>
</dbReference>
<proteinExistence type="predicted"/>
<reference evidence="3 4" key="1">
    <citation type="journal article" date="2023" name="Microb. Genom.">
        <title>Mesoterricola silvestris gen. nov., sp. nov., Mesoterricola sediminis sp. nov., Geothrix oryzae sp. nov., Geothrix edaphica sp. nov., Geothrix rubra sp. nov., and Geothrix limicola sp. nov., six novel members of Acidobacteriota isolated from soils.</title>
        <authorList>
            <person name="Weisberg A.J."/>
            <person name="Pearce E."/>
            <person name="Kramer C.G."/>
            <person name="Chang J.H."/>
            <person name="Clarke C.R."/>
        </authorList>
    </citation>
    <scope>NUCLEOTIDE SEQUENCE [LARGE SCALE GENOMIC DNA]</scope>
    <source>
        <strain evidence="3 4">ID09-01A</strain>
    </source>
</reference>